<protein>
    <recommendedName>
        <fullName evidence="5">ShlB/FhaC/HecB family hemolysin secretion/activation protein</fullName>
    </recommendedName>
</protein>
<dbReference type="EMBL" id="RKST01000001">
    <property type="protein sequence ID" value="RUM99828.1"/>
    <property type="molecule type" value="Genomic_DNA"/>
</dbReference>
<evidence type="ECO:0000313" key="3">
    <source>
        <dbReference type="EMBL" id="RUM99828.1"/>
    </source>
</evidence>
<proteinExistence type="predicted"/>
<keyword evidence="4" id="KW-1185">Reference proteome</keyword>
<evidence type="ECO:0000313" key="4">
    <source>
        <dbReference type="Proteomes" id="UP000281647"/>
    </source>
</evidence>
<accession>A0A432VCC8</accession>
<feature type="chain" id="PRO_5019455944" description="ShlB/FhaC/HecB family hemolysin secretion/activation protein" evidence="2">
    <location>
        <begin position="24"/>
        <end position="87"/>
    </location>
</feature>
<comment type="caution">
    <text evidence="3">The sequence shown here is derived from an EMBL/GenBank/DDBJ whole genome shotgun (WGS) entry which is preliminary data.</text>
</comment>
<feature type="region of interest" description="Disordered" evidence="1">
    <location>
        <begin position="63"/>
        <end position="87"/>
    </location>
</feature>
<organism evidence="3 4">
    <name type="scientific">Borborobacter arsenicus</name>
    <dbReference type="NCBI Taxonomy" id="1851146"/>
    <lineage>
        <taxon>Bacteria</taxon>
        <taxon>Pseudomonadati</taxon>
        <taxon>Pseudomonadota</taxon>
        <taxon>Alphaproteobacteria</taxon>
        <taxon>Hyphomicrobiales</taxon>
        <taxon>Phyllobacteriaceae</taxon>
        <taxon>Borborobacter</taxon>
    </lineage>
</organism>
<dbReference type="RefSeq" id="WP_128626065.1">
    <property type="nucleotide sequence ID" value="NZ_RKST01000001.1"/>
</dbReference>
<name>A0A432VCC8_9HYPH</name>
<gene>
    <name evidence="3" type="ORF">EET67_02795</name>
</gene>
<reference evidence="3 4" key="1">
    <citation type="submission" date="2018-11" db="EMBL/GenBank/DDBJ databases">
        <title>Pseudaminobacter arsenicus sp. nov., an arsenic-resistant bacterium isolated from arsenic-rich aquifers.</title>
        <authorList>
            <person name="Mu Y."/>
        </authorList>
    </citation>
    <scope>NUCLEOTIDE SEQUENCE [LARGE SCALE GENOMIC DNA]</scope>
    <source>
        <strain evidence="3 4">CB3</strain>
    </source>
</reference>
<feature type="signal peptide" evidence="2">
    <location>
        <begin position="1"/>
        <end position="23"/>
    </location>
</feature>
<evidence type="ECO:0000256" key="1">
    <source>
        <dbReference type="SAM" id="MobiDB-lite"/>
    </source>
</evidence>
<evidence type="ECO:0008006" key="5">
    <source>
        <dbReference type="Google" id="ProtNLM"/>
    </source>
</evidence>
<dbReference type="AlphaFoldDB" id="A0A432VCC8"/>
<evidence type="ECO:0000256" key="2">
    <source>
        <dbReference type="SAM" id="SignalP"/>
    </source>
</evidence>
<keyword evidence="2" id="KW-0732">Signal</keyword>
<sequence>MMRLAFLTMAAMAMLVLAAPASAADNDPPTERQIKNRARPEDLQALEAMQKRREYQQQQQIYRELDRPITQPPRLEVPIMQPGGVRR</sequence>
<dbReference type="Proteomes" id="UP000281647">
    <property type="component" value="Unassembled WGS sequence"/>
</dbReference>